<evidence type="ECO:0000256" key="4">
    <source>
        <dbReference type="ARBA" id="ARBA00022741"/>
    </source>
</evidence>
<keyword evidence="4" id="KW-0547">Nucleotide-binding</keyword>
<keyword evidence="2" id="KW-1003">Cell membrane</keyword>
<evidence type="ECO:0000256" key="2">
    <source>
        <dbReference type="ARBA" id="ARBA00022475"/>
    </source>
</evidence>
<keyword evidence="6" id="KW-0051">Antiviral defense</keyword>
<dbReference type="InterPro" id="IPR043760">
    <property type="entry name" value="PycTM_dom"/>
</dbReference>
<accession>A0ABU2JT67</accession>
<evidence type="ECO:0000256" key="6">
    <source>
        <dbReference type="ARBA" id="ARBA00023118"/>
    </source>
</evidence>
<evidence type="ECO:0000256" key="5">
    <source>
        <dbReference type="ARBA" id="ARBA00022989"/>
    </source>
</evidence>
<evidence type="ECO:0000313" key="11">
    <source>
        <dbReference type="Proteomes" id="UP001183410"/>
    </source>
</evidence>
<evidence type="ECO:0000259" key="9">
    <source>
        <dbReference type="Pfam" id="PF18967"/>
    </source>
</evidence>
<dbReference type="EMBL" id="JAVREO010000008">
    <property type="protein sequence ID" value="MDT0267694.1"/>
    <property type="molecule type" value="Genomic_DNA"/>
</dbReference>
<feature type="transmembrane region" description="Helical" evidence="8">
    <location>
        <begin position="28"/>
        <end position="47"/>
    </location>
</feature>
<sequence>MTPDFPTRLAEELLRETRVEIARADSKAALLVTALGLGAGLFGGSLANADWSPSALPAVGQLTWWAGALALALALTAFLLAVAPRFGPGHWAPGEPLTYFKDIHEAAGRGELAEALAATEAAPRARLLRALEFNSRIASVKLRWVRDGLVSATTGMVLISAALLTG</sequence>
<feature type="transmembrane region" description="Helical" evidence="8">
    <location>
        <begin position="62"/>
        <end position="83"/>
    </location>
</feature>
<evidence type="ECO:0000256" key="3">
    <source>
        <dbReference type="ARBA" id="ARBA00022692"/>
    </source>
</evidence>
<keyword evidence="3 8" id="KW-0812">Transmembrane</keyword>
<evidence type="ECO:0000256" key="1">
    <source>
        <dbReference type="ARBA" id="ARBA00004236"/>
    </source>
</evidence>
<evidence type="ECO:0000256" key="7">
    <source>
        <dbReference type="ARBA" id="ARBA00023136"/>
    </source>
</evidence>
<gene>
    <name evidence="10" type="ORF">RM844_15515</name>
</gene>
<keyword evidence="7 8" id="KW-0472">Membrane</keyword>
<proteinExistence type="predicted"/>
<feature type="domain" description="Pycsar effector protein" evidence="9">
    <location>
        <begin position="10"/>
        <end position="165"/>
    </location>
</feature>
<evidence type="ECO:0000313" key="10">
    <source>
        <dbReference type="EMBL" id="MDT0267694.1"/>
    </source>
</evidence>
<dbReference type="RefSeq" id="WP_311667778.1">
    <property type="nucleotide sequence ID" value="NZ_JAVREO010000008.1"/>
</dbReference>
<keyword evidence="5 8" id="KW-1133">Transmembrane helix</keyword>
<dbReference type="Pfam" id="PF18967">
    <property type="entry name" value="PycTM"/>
    <property type="match status" value="1"/>
</dbReference>
<reference evidence="11" key="1">
    <citation type="submission" date="2023-07" db="EMBL/GenBank/DDBJ databases">
        <title>30 novel species of actinomycetes from the DSMZ collection.</title>
        <authorList>
            <person name="Nouioui I."/>
        </authorList>
    </citation>
    <scope>NUCLEOTIDE SEQUENCE [LARGE SCALE GENOMIC DNA]</scope>
    <source>
        <strain evidence="11">DSM 44915</strain>
    </source>
</reference>
<keyword evidence="11" id="KW-1185">Reference proteome</keyword>
<name>A0ABU2JT67_9ACTN</name>
<organism evidence="10 11">
    <name type="scientific">Streptomyces chisholmiae</name>
    <dbReference type="NCBI Taxonomy" id="3075540"/>
    <lineage>
        <taxon>Bacteria</taxon>
        <taxon>Bacillati</taxon>
        <taxon>Actinomycetota</taxon>
        <taxon>Actinomycetes</taxon>
        <taxon>Kitasatosporales</taxon>
        <taxon>Streptomycetaceae</taxon>
        <taxon>Streptomyces</taxon>
    </lineage>
</organism>
<dbReference type="Proteomes" id="UP001183410">
    <property type="component" value="Unassembled WGS sequence"/>
</dbReference>
<comment type="caution">
    <text evidence="10">The sequence shown here is derived from an EMBL/GenBank/DDBJ whole genome shotgun (WGS) entry which is preliminary data.</text>
</comment>
<protein>
    <submittedName>
        <fullName evidence="10">DUF5706 domain-containing protein</fullName>
    </submittedName>
</protein>
<comment type="subcellular location">
    <subcellularLocation>
        <location evidence="1">Cell membrane</location>
    </subcellularLocation>
</comment>
<evidence type="ECO:0000256" key="8">
    <source>
        <dbReference type="SAM" id="Phobius"/>
    </source>
</evidence>